<dbReference type="InterPro" id="IPR036724">
    <property type="entry name" value="Cobalamin-bd_sf"/>
</dbReference>
<evidence type="ECO:0000259" key="1">
    <source>
        <dbReference type="Pfam" id="PF02607"/>
    </source>
</evidence>
<dbReference type="GO" id="GO:0031419">
    <property type="term" value="F:cobalamin binding"/>
    <property type="evidence" value="ECO:0007669"/>
    <property type="project" value="InterPro"/>
</dbReference>
<dbReference type="RefSeq" id="WP_165246287.1">
    <property type="nucleotide sequence ID" value="NZ_JAAKZV010000606.1"/>
</dbReference>
<dbReference type="Pfam" id="PF02607">
    <property type="entry name" value="B12-binding_2"/>
    <property type="match status" value="1"/>
</dbReference>
<accession>A0A6G4UFC7</accession>
<protein>
    <submittedName>
        <fullName evidence="2">Cobalamin B12-binding domain-containing protein</fullName>
    </submittedName>
</protein>
<name>A0A6G4UFC7_9ACTN</name>
<dbReference type="GO" id="GO:0046872">
    <property type="term" value="F:metal ion binding"/>
    <property type="evidence" value="ECO:0007669"/>
    <property type="project" value="InterPro"/>
</dbReference>
<gene>
    <name evidence="2" type="ORF">G5C51_42410</name>
</gene>
<dbReference type="InterPro" id="IPR003759">
    <property type="entry name" value="Cbl-bd_cap"/>
</dbReference>
<keyword evidence="3" id="KW-1185">Reference proteome</keyword>
<feature type="non-terminal residue" evidence="2">
    <location>
        <position position="1"/>
    </location>
</feature>
<dbReference type="InterPro" id="IPR036594">
    <property type="entry name" value="Meth_synthase_dom"/>
</dbReference>
<organism evidence="2 3">
    <name type="scientific">Streptomyces coryli</name>
    <dbReference type="NCBI Taxonomy" id="1128680"/>
    <lineage>
        <taxon>Bacteria</taxon>
        <taxon>Bacillati</taxon>
        <taxon>Actinomycetota</taxon>
        <taxon>Actinomycetes</taxon>
        <taxon>Kitasatosporales</taxon>
        <taxon>Streptomycetaceae</taxon>
        <taxon>Streptomyces</taxon>
    </lineage>
</organism>
<comment type="caution">
    <text evidence="2">The sequence shown here is derived from an EMBL/GenBank/DDBJ whole genome shotgun (WGS) entry which is preliminary data.</text>
</comment>
<sequence>PPATTDRSASRGLVRAAERLDAPRLDTQLRALIGKHGLVDGWERVMAPALQAAGRRWEADGDAHVEEEHLLSWHISTVLRTATAPDPDPAATPDAPPVVLACVPGEMHTLALESLTAALIERGVPTRMFGAAVPAEAVTKALHRLGPAAVVLWSQTRSTANRPLAQHIHTQSWGMRGTRRHTTVLTAGPGWTAPT</sequence>
<dbReference type="SUPFAM" id="SSF52242">
    <property type="entry name" value="Cobalamin (vitamin B12)-binding domain"/>
    <property type="match status" value="1"/>
</dbReference>
<evidence type="ECO:0000313" key="3">
    <source>
        <dbReference type="Proteomes" id="UP000481583"/>
    </source>
</evidence>
<dbReference type="EMBL" id="JAAKZV010000606">
    <property type="protein sequence ID" value="NGN70515.1"/>
    <property type="molecule type" value="Genomic_DNA"/>
</dbReference>
<proteinExistence type="predicted"/>
<dbReference type="AlphaFoldDB" id="A0A6G4UFC7"/>
<feature type="domain" description="B12-binding N-terminal" evidence="1">
    <location>
        <begin position="11"/>
        <end position="80"/>
    </location>
</feature>
<evidence type="ECO:0000313" key="2">
    <source>
        <dbReference type="EMBL" id="NGN70515.1"/>
    </source>
</evidence>
<dbReference type="Gene3D" id="1.10.1240.10">
    <property type="entry name" value="Methionine synthase domain"/>
    <property type="match status" value="1"/>
</dbReference>
<dbReference type="Gene3D" id="3.40.50.280">
    <property type="entry name" value="Cobalamin-binding domain"/>
    <property type="match status" value="1"/>
</dbReference>
<reference evidence="2 3" key="1">
    <citation type="submission" date="2020-02" db="EMBL/GenBank/DDBJ databases">
        <title>Whole-genome analyses of novel actinobacteria.</title>
        <authorList>
            <person name="Sahin N."/>
        </authorList>
    </citation>
    <scope>NUCLEOTIDE SEQUENCE [LARGE SCALE GENOMIC DNA]</scope>
    <source>
        <strain evidence="2 3">A7024</strain>
    </source>
</reference>
<feature type="non-terminal residue" evidence="2">
    <location>
        <position position="195"/>
    </location>
</feature>
<dbReference type="Proteomes" id="UP000481583">
    <property type="component" value="Unassembled WGS sequence"/>
</dbReference>